<keyword evidence="2" id="KW-1185">Reference proteome</keyword>
<gene>
    <name evidence="1" type="ORF">XM38_021860</name>
</gene>
<evidence type="ECO:0000313" key="2">
    <source>
        <dbReference type="Proteomes" id="UP000191901"/>
    </source>
</evidence>
<dbReference type="AlphaFoldDB" id="A0A1Z3HLQ9"/>
<reference evidence="1 2" key="1">
    <citation type="journal article" date="2016" name="Biochim. Biophys. Acta">
        <title>Characterization of red-shifted phycobilisomes isolated from the chlorophyll f-containing cyanobacterium Halomicronema hongdechloris.</title>
        <authorList>
            <person name="Li Y."/>
            <person name="Lin Y."/>
            <person name="Garvey C.J."/>
            <person name="Birch D."/>
            <person name="Corkery R.W."/>
            <person name="Loughlin P.C."/>
            <person name="Scheer H."/>
            <person name="Willows R.D."/>
            <person name="Chen M."/>
        </authorList>
    </citation>
    <scope>NUCLEOTIDE SEQUENCE [LARGE SCALE GENOMIC DNA]</scope>
    <source>
        <strain evidence="1 2">C2206</strain>
    </source>
</reference>
<sequence>MQIDFERRGGFAGMATTLSVDTDSLPANEAYEIKELVSVANFFSQPANLTATAPGAADQFTYTLTVKDNGRQHTVETTDTSAPTALRPLLQRLTKMARSARA</sequence>
<proteinExistence type="predicted"/>
<dbReference type="STRING" id="1641165.XM38_15230"/>
<dbReference type="KEGG" id="hhg:XM38_021860"/>
<accession>A0A1Z3HLQ9</accession>
<evidence type="ECO:0000313" key="1">
    <source>
        <dbReference type="EMBL" id="ASC71234.1"/>
    </source>
</evidence>
<dbReference type="RefSeq" id="WP_080810687.1">
    <property type="nucleotide sequence ID" value="NZ_CP021983.2"/>
</dbReference>
<organism evidence="1 2">
    <name type="scientific">Halomicronema hongdechloris C2206</name>
    <dbReference type="NCBI Taxonomy" id="1641165"/>
    <lineage>
        <taxon>Bacteria</taxon>
        <taxon>Bacillati</taxon>
        <taxon>Cyanobacteriota</taxon>
        <taxon>Cyanophyceae</taxon>
        <taxon>Nodosilineales</taxon>
        <taxon>Nodosilineaceae</taxon>
        <taxon>Halomicronema</taxon>
    </lineage>
</organism>
<dbReference type="InterPro" id="IPR049457">
    <property type="entry name" value="Emfourin"/>
</dbReference>
<dbReference type="Proteomes" id="UP000191901">
    <property type="component" value="Chromosome"/>
</dbReference>
<name>A0A1Z3HLQ9_9CYAN</name>
<dbReference type="EMBL" id="CP021983">
    <property type="protein sequence ID" value="ASC71234.1"/>
    <property type="molecule type" value="Genomic_DNA"/>
</dbReference>
<protein>
    <submittedName>
        <fullName evidence="1">Uncharacterized protein</fullName>
    </submittedName>
</protein>
<dbReference type="Pfam" id="PF20242">
    <property type="entry name" value="Emfourin"/>
    <property type="match status" value="1"/>
</dbReference>
<dbReference type="OrthoDB" id="6956709at2"/>